<organism evidence="1 2">
    <name type="scientific">Tolypocladium paradoxum</name>
    <dbReference type="NCBI Taxonomy" id="94208"/>
    <lineage>
        <taxon>Eukaryota</taxon>
        <taxon>Fungi</taxon>
        <taxon>Dikarya</taxon>
        <taxon>Ascomycota</taxon>
        <taxon>Pezizomycotina</taxon>
        <taxon>Sordariomycetes</taxon>
        <taxon>Hypocreomycetidae</taxon>
        <taxon>Hypocreales</taxon>
        <taxon>Ophiocordycipitaceae</taxon>
        <taxon>Tolypocladium</taxon>
    </lineage>
</organism>
<evidence type="ECO:0000313" key="2">
    <source>
        <dbReference type="Proteomes" id="UP000237481"/>
    </source>
</evidence>
<accession>A0A2S4L753</accession>
<evidence type="ECO:0000313" key="1">
    <source>
        <dbReference type="EMBL" id="POR38260.1"/>
    </source>
</evidence>
<name>A0A2S4L753_9HYPO</name>
<dbReference type="AlphaFoldDB" id="A0A2S4L753"/>
<dbReference type="EMBL" id="PKSG01000155">
    <property type="protein sequence ID" value="POR38260.1"/>
    <property type="molecule type" value="Genomic_DNA"/>
</dbReference>
<gene>
    <name evidence="1" type="ORF">TPAR_01526</name>
</gene>
<keyword evidence="2" id="KW-1185">Reference proteome</keyword>
<dbReference type="Proteomes" id="UP000237481">
    <property type="component" value="Unassembled WGS sequence"/>
</dbReference>
<sequence length="87" mass="9786">MAITTDDLISRWETLSVDDERLTGLNEYVSLEWIDSATIGRELLCRCEGVVFFNASREIWNTRDGSGLMKLPAGVSATIYKGYYSIT</sequence>
<comment type="caution">
    <text evidence="1">The sequence shown here is derived from an EMBL/GenBank/DDBJ whole genome shotgun (WGS) entry which is preliminary data.</text>
</comment>
<reference evidence="1 2" key="1">
    <citation type="submission" date="2018-01" db="EMBL/GenBank/DDBJ databases">
        <title>Harnessing the power of phylogenomics to disentangle the directionality and signatures of interkingdom host jumping in the parasitic fungal genus Tolypocladium.</title>
        <authorList>
            <person name="Quandt C.A."/>
            <person name="Patterson W."/>
            <person name="Spatafora J.W."/>
        </authorList>
    </citation>
    <scope>NUCLEOTIDE SEQUENCE [LARGE SCALE GENOMIC DNA]</scope>
    <source>
        <strain evidence="1 2">NRBC 100945</strain>
    </source>
</reference>
<protein>
    <submittedName>
        <fullName evidence="1">Uncharacterized protein</fullName>
    </submittedName>
</protein>
<proteinExistence type="predicted"/>